<accession>A0A0S4ITS5</accession>
<gene>
    <name evidence="1" type="ORF">BSAL_65745</name>
</gene>
<proteinExistence type="predicted"/>
<keyword evidence="2" id="KW-1185">Reference proteome</keyword>
<evidence type="ECO:0000313" key="1">
    <source>
        <dbReference type="EMBL" id="CUF78932.1"/>
    </source>
</evidence>
<dbReference type="OrthoDB" id="275551at2759"/>
<dbReference type="VEuPathDB" id="TriTrypDB:BSAL_65745"/>
<sequence length="283" mass="33118">MNASNEVFERDRSRIFGKGEGQADVVNRRKDMKLHQSDSHKMKSMLMNGAALRNGMNAQTRPVNPIWSNFPTRCVRPILTTEELKKKLEYFTHSDEVMVVRYHREGCTACNALDKTFEFLCHESAVPFPKLHFYDINRDEVPQEMTKGLVRFPQVKGYSSGQWVDLDFKPSAEFREELYMGVEREVRARANDGVPVTAVQAEEMYFSAAGPSMLMVLEENLTQWYMKSQTRLHNYWKQVSVRRSWFYKKFVEPTVDEEVREDWRTKSVFGEAVKYGPELDREV</sequence>
<dbReference type="SUPFAM" id="SSF52833">
    <property type="entry name" value="Thioredoxin-like"/>
    <property type="match status" value="1"/>
</dbReference>
<protein>
    <recommendedName>
        <fullName evidence="3">Thioredoxin-like protein</fullName>
    </recommendedName>
</protein>
<evidence type="ECO:0008006" key="3">
    <source>
        <dbReference type="Google" id="ProtNLM"/>
    </source>
</evidence>
<dbReference type="InterPro" id="IPR036249">
    <property type="entry name" value="Thioredoxin-like_sf"/>
</dbReference>
<dbReference type="OMA" id="EMYFSGA"/>
<organism evidence="1 2">
    <name type="scientific">Bodo saltans</name>
    <name type="common">Flagellated protozoan</name>
    <dbReference type="NCBI Taxonomy" id="75058"/>
    <lineage>
        <taxon>Eukaryota</taxon>
        <taxon>Discoba</taxon>
        <taxon>Euglenozoa</taxon>
        <taxon>Kinetoplastea</taxon>
        <taxon>Metakinetoplastina</taxon>
        <taxon>Eubodonida</taxon>
        <taxon>Bodonidae</taxon>
        <taxon>Bodo</taxon>
    </lineage>
</organism>
<dbReference type="EMBL" id="CYKH01000406">
    <property type="protein sequence ID" value="CUF78932.1"/>
    <property type="molecule type" value="Genomic_DNA"/>
</dbReference>
<name>A0A0S4ITS5_BODSA</name>
<evidence type="ECO:0000313" key="2">
    <source>
        <dbReference type="Proteomes" id="UP000051952"/>
    </source>
</evidence>
<dbReference type="Proteomes" id="UP000051952">
    <property type="component" value="Unassembled WGS sequence"/>
</dbReference>
<dbReference type="AlphaFoldDB" id="A0A0S4ITS5"/>
<reference evidence="2" key="1">
    <citation type="submission" date="2015-09" db="EMBL/GenBank/DDBJ databases">
        <authorList>
            <consortium name="Pathogen Informatics"/>
        </authorList>
    </citation>
    <scope>NUCLEOTIDE SEQUENCE [LARGE SCALE GENOMIC DNA]</scope>
    <source>
        <strain evidence="2">Lake Konstanz</strain>
    </source>
</reference>